<comment type="pathway">
    <text evidence="5">Isoprenoid biosynthesis; dimethylallyl diphosphate biosynthesis; dimethylallyl diphosphate from (2E)-4-hydroxy-3-methylbutenyl diphosphate: step 1/1.</text>
</comment>
<dbReference type="HAMAP" id="MF_00191">
    <property type="entry name" value="IspH"/>
    <property type="match status" value="1"/>
</dbReference>
<evidence type="ECO:0000313" key="7">
    <source>
        <dbReference type="Proteomes" id="UP000183085"/>
    </source>
</evidence>
<name>A0A1J5E8Z6_9BACT</name>
<evidence type="ECO:0000256" key="4">
    <source>
        <dbReference type="ARBA" id="ARBA00023014"/>
    </source>
</evidence>
<comment type="pathway">
    <text evidence="5">Isoprenoid biosynthesis; isopentenyl diphosphate biosynthesis via DXP pathway; isopentenyl diphosphate from 1-deoxy-D-xylulose 5-phosphate: step 6/6.</text>
</comment>
<reference evidence="6 7" key="1">
    <citation type="journal article" date="2016" name="Environ. Microbiol.">
        <title>Genomic resolution of a cold subsurface aquifer community provides metabolic insights for novel microbes adapted to high CO concentrations.</title>
        <authorList>
            <person name="Probst A.J."/>
            <person name="Castelle C.J."/>
            <person name="Singh A."/>
            <person name="Brown C.T."/>
            <person name="Anantharaman K."/>
            <person name="Sharon I."/>
            <person name="Hug L.A."/>
            <person name="Burstein D."/>
            <person name="Emerson J.B."/>
            <person name="Thomas B.C."/>
            <person name="Banfield J.F."/>
        </authorList>
    </citation>
    <scope>NUCLEOTIDE SEQUENCE [LARGE SCALE GENOMIC DNA]</scope>
    <source>
        <strain evidence="6">CG2_30_40_21</strain>
    </source>
</reference>
<dbReference type="STRING" id="1817895.AUJ95_04510"/>
<comment type="cofactor">
    <cofactor evidence="5">
        <name>[4Fe-4S] cluster</name>
        <dbReference type="ChEBI" id="CHEBI:49883"/>
    </cofactor>
    <text evidence="5">Binds 1 [4Fe-4S] cluster per subunit.</text>
</comment>
<dbReference type="GO" id="GO:0046872">
    <property type="term" value="F:metal ion binding"/>
    <property type="evidence" value="ECO:0007669"/>
    <property type="project" value="UniProtKB-KW"/>
</dbReference>
<dbReference type="Proteomes" id="UP000183085">
    <property type="component" value="Unassembled WGS sequence"/>
</dbReference>
<accession>A0A1J5E8Z6</accession>
<feature type="binding site" evidence="5">
    <location>
        <position position="95"/>
    </location>
    <ligand>
        <name>[4Fe-4S] cluster</name>
        <dbReference type="ChEBI" id="CHEBI:49883"/>
    </ligand>
</feature>
<feature type="binding site" evidence="5">
    <location>
        <position position="41"/>
    </location>
    <ligand>
        <name>dimethylallyl diphosphate</name>
        <dbReference type="ChEBI" id="CHEBI:57623"/>
    </ligand>
</feature>
<dbReference type="UniPathway" id="UPA00059">
    <property type="reaction ID" value="UER00105"/>
</dbReference>
<feature type="binding site" evidence="5">
    <location>
        <position position="217"/>
    </location>
    <ligand>
        <name>dimethylallyl diphosphate</name>
        <dbReference type="ChEBI" id="CHEBI:57623"/>
    </ligand>
</feature>
<feature type="binding site" evidence="5">
    <location>
        <position position="123"/>
    </location>
    <ligand>
        <name>isopentenyl diphosphate</name>
        <dbReference type="ChEBI" id="CHEBI:128769"/>
    </ligand>
</feature>
<organism evidence="6 7">
    <name type="scientific">Candidatus Desantisbacteria bacterium CG2_30_40_21</name>
    <dbReference type="NCBI Taxonomy" id="1817895"/>
    <lineage>
        <taxon>Bacteria</taxon>
        <taxon>Candidatus Desantisiibacteriota</taxon>
    </lineage>
</organism>
<feature type="binding site" evidence="5">
    <location>
        <position position="161"/>
    </location>
    <ligand>
        <name>(2E)-4-hydroxy-3-methylbut-2-enyl diphosphate</name>
        <dbReference type="ChEBI" id="CHEBI:128753"/>
    </ligand>
</feature>
<feature type="binding site" evidence="5">
    <location>
        <position position="73"/>
    </location>
    <ligand>
        <name>isopentenyl diphosphate</name>
        <dbReference type="ChEBI" id="CHEBI:128769"/>
    </ligand>
</feature>
<keyword evidence="2 5" id="KW-0479">Metal-binding</keyword>
<dbReference type="EC" id="1.17.7.4" evidence="5"/>
<sequence>MEIILSKEAGFCFGVKRALELTLKTLANEKGHVYTMGPLIHNPQAVEDLKNKGVLVAESLDEIKSGVVVLRSHGVPPKLYQQILDTGLKIVDAVCPNVKLVQKLVAQLKQNGYTVVVVGEKNHPEVMSVPGIVEGETLVIENIEQAAGLPWVKRLGVVAQTTQTCEHFRKIISVLLHRTFELRTYHTICEAAEKRQQNSLDIAKQVNMMLVIGGKNSANTSRLAQVCAMSGCTTHHIETAAEIQSEWLKGIEKIGITAGASTPPWIIDEVMDKLTAISL</sequence>
<feature type="binding site" evidence="5">
    <location>
        <position position="217"/>
    </location>
    <ligand>
        <name>isopentenyl diphosphate</name>
        <dbReference type="ChEBI" id="CHEBI:128769"/>
    </ligand>
</feature>
<dbReference type="GO" id="GO:0050992">
    <property type="term" value="P:dimethylallyl diphosphate biosynthetic process"/>
    <property type="evidence" value="ECO:0007669"/>
    <property type="project" value="UniProtKB-UniRule"/>
</dbReference>
<feature type="active site" description="Proton donor" evidence="5">
    <location>
        <position position="125"/>
    </location>
</feature>
<gene>
    <name evidence="5" type="primary">ispH</name>
    <name evidence="6" type="ORF">AUJ95_04510</name>
</gene>
<feature type="binding site" evidence="5">
    <location>
        <position position="219"/>
    </location>
    <ligand>
        <name>isopentenyl diphosphate</name>
        <dbReference type="ChEBI" id="CHEBI:128769"/>
    </ligand>
</feature>
<feature type="binding site" evidence="5">
    <location>
        <position position="41"/>
    </location>
    <ligand>
        <name>(2E)-4-hydroxy-3-methylbut-2-enyl diphosphate</name>
        <dbReference type="ChEBI" id="CHEBI:128753"/>
    </ligand>
</feature>
<comment type="catalytic activity">
    <reaction evidence="5">
        <text>dimethylallyl diphosphate + 2 oxidized [2Fe-2S]-[ferredoxin] + H2O = (2E)-4-hydroxy-3-methylbut-2-enyl diphosphate + 2 reduced [2Fe-2S]-[ferredoxin] + 2 H(+)</text>
        <dbReference type="Rhea" id="RHEA:24825"/>
        <dbReference type="Rhea" id="RHEA-COMP:10000"/>
        <dbReference type="Rhea" id="RHEA-COMP:10001"/>
        <dbReference type="ChEBI" id="CHEBI:15377"/>
        <dbReference type="ChEBI" id="CHEBI:15378"/>
        <dbReference type="ChEBI" id="CHEBI:33737"/>
        <dbReference type="ChEBI" id="CHEBI:33738"/>
        <dbReference type="ChEBI" id="CHEBI:57623"/>
        <dbReference type="ChEBI" id="CHEBI:128753"/>
        <dbReference type="EC" id="1.17.7.4"/>
    </reaction>
</comment>
<feature type="binding site" evidence="5">
    <location>
        <position position="219"/>
    </location>
    <ligand>
        <name>dimethylallyl diphosphate</name>
        <dbReference type="ChEBI" id="CHEBI:57623"/>
    </ligand>
</feature>
<dbReference type="Pfam" id="PF02401">
    <property type="entry name" value="LYTB"/>
    <property type="match status" value="1"/>
</dbReference>
<dbReference type="PANTHER" id="PTHR30426">
    <property type="entry name" value="4-HYDROXY-3-METHYLBUT-2-ENYL DIPHOSPHATE REDUCTASE"/>
    <property type="match status" value="1"/>
</dbReference>
<evidence type="ECO:0000256" key="1">
    <source>
        <dbReference type="ARBA" id="ARBA00022485"/>
    </source>
</evidence>
<keyword evidence="5" id="KW-0560">Oxidoreductase</keyword>
<comment type="similarity">
    <text evidence="5">Belongs to the IspH family.</text>
</comment>
<comment type="function">
    <text evidence="5">Catalyzes the conversion of 1-hydroxy-2-methyl-2-(E)-butenyl 4-diphosphate (HMBPP) into a mixture of isopentenyl diphosphate (IPP) and dimethylallyl diphosphate (DMAPP). Acts in the terminal step of the DOXP/MEP pathway for isoprenoid precursor biosynthesis.</text>
</comment>
<feature type="binding site" evidence="5">
    <location>
        <position position="217"/>
    </location>
    <ligand>
        <name>(2E)-4-hydroxy-3-methylbut-2-enyl diphosphate</name>
        <dbReference type="ChEBI" id="CHEBI:128753"/>
    </ligand>
</feature>
<dbReference type="Gene3D" id="3.40.1010.20">
    <property type="entry name" value="4-hydroxy-3-methylbut-2-enyl diphosphate reductase, catalytic domain"/>
    <property type="match status" value="2"/>
</dbReference>
<keyword evidence="3 5" id="KW-0408">Iron</keyword>
<dbReference type="UniPathway" id="UPA00056">
    <property type="reaction ID" value="UER00097"/>
</dbReference>
<dbReference type="PANTHER" id="PTHR30426:SF0">
    <property type="entry name" value="4-HYDROXY-3-METHYLBUT-2-ENYL DIPHOSPHATE REDUCTASE"/>
    <property type="match status" value="1"/>
</dbReference>
<dbReference type="Gene3D" id="3.40.50.11270">
    <property type="match status" value="1"/>
</dbReference>
<evidence type="ECO:0000256" key="5">
    <source>
        <dbReference type="HAMAP-Rule" id="MF_00191"/>
    </source>
</evidence>
<dbReference type="GO" id="GO:0016114">
    <property type="term" value="P:terpenoid biosynthetic process"/>
    <property type="evidence" value="ECO:0007669"/>
    <property type="project" value="UniProtKB-UniRule"/>
</dbReference>
<feature type="binding site" evidence="5">
    <location>
        <position position="123"/>
    </location>
    <ligand>
        <name>(2E)-4-hydroxy-3-methylbut-2-enyl diphosphate</name>
        <dbReference type="ChEBI" id="CHEBI:128753"/>
    </ligand>
</feature>
<dbReference type="GO" id="GO:0051539">
    <property type="term" value="F:4 iron, 4 sulfur cluster binding"/>
    <property type="evidence" value="ECO:0007669"/>
    <property type="project" value="UniProtKB-UniRule"/>
</dbReference>
<feature type="binding site" evidence="5">
    <location>
        <position position="12"/>
    </location>
    <ligand>
        <name>[4Fe-4S] cluster</name>
        <dbReference type="ChEBI" id="CHEBI:49883"/>
    </ligand>
</feature>
<dbReference type="CDD" id="cd13944">
    <property type="entry name" value="lytB_ispH"/>
    <property type="match status" value="1"/>
</dbReference>
<dbReference type="GO" id="GO:0019288">
    <property type="term" value="P:isopentenyl diphosphate biosynthetic process, methylerythritol 4-phosphate pathway"/>
    <property type="evidence" value="ECO:0007669"/>
    <property type="project" value="UniProtKB-UniRule"/>
</dbReference>
<feature type="binding site" evidence="5">
    <location>
        <position position="73"/>
    </location>
    <ligand>
        <name>(2E)-4-hydroxy-3-methylbut-2-enyl diphosphate</name>
        <dbReference type="ChEBI" id="CHEBI:128753"/>
    </ligand>
</feature>
<feature type="binding site" evidence="5">
    <location>
        <position position="189"/>
    </location>
    <ligand>
        <name>[4Fe-4S] cluster</name>
        <dbReference type="ChEBI" id="CHEBI:49883"/>
    </ligand>
</feature>
<feature type="binding site" evidence="5">
    <location>
        <position position="41"/>
    </location>
    <ligand>
        <name>isopentenyl diphosphate</name>
        <dbReference type="ChEBI" id="CHEBI:128769"/>
    </ligand>
</feature>
<keyword evidence="1 5" id="KW-0004">4Fe-4S</keyword>
<feature type="binding site" evidence="5">
    <location>
        <position position="219"/>
    </location>
    <ligand>
        <name>(2E)-4-hydroxy-3-methylbut-2-enyl diphosphate</name>
        <dbReference type="ChEBI" id="CHEBI:128753"/>
    </ligand>
</feature>
<feature type="binding site" evidence="5">
    <location>
        <position position="261"/>
    </location>
    <ligand>
        <name>dimethylallyl diphosphate</name>
        <dbReference type="ChEBI" id="CHEBI:57623"/>
    </ligand>
</feature>
<dbReference type="AlphaFoldDB" id="A0A1J5E8Z6"/>
<dbReference type="InterPro" id="IPR003451">
    <property type="entry name" value="LytB/IspH"/>
</dbReference>
<keyword evidence="5" id="KW-0414">Isoprene biosynthesis</keyword>
<feature type="binding site" evidence="5">
    <location>
        <position position="261"/>
    </location>
    <ligand>
        <name>isopentenyl diphosphate</name>
        <dbReference type="ChEBI" id="CHEBI:128769"/>
    </ligand>
</feature>
<evidence type="ECO:0000313" key="6">
    <source>
        <dbReference type="EMBL" id="OIP40479.1"/>
    </source>
</evidence>
<evidence type="ECO:0000256" key="2">
    <source>
        <dbReference type="ARBA" id="ARBA00022723"/>
    </source>
</evidence>
<feature type="binding site" evidence="5">
    <location>
        <position position="261"/>
    </location>
    <ligand>
        <name>(2E)-4-hydroxy-3-methylbut-2-enyl diphosphate</name>
        <dbReference type="ChEBI" id="CHEBI:128753"/>
    </ligand>
</feature>
<feature type="binding site" evidence="5">
    <location>
        <position position="73"/>
    </location>
    <ligand>
        <name>dimethylallyl diphosphate</name>
        <dbReference type="ChEBI" id="CHEBI:57623"/>
    </ligand>
</feature>
<dbReference type="GO" id="GO:0051745">
    <property type="term" value="F:4-hydroxy-3-methylbut-2-enyl diphosphate reductase activity"/>
    <property type="evidence" value="ECO:0007669"/>
    <property type="project" value="UniProtKB-UniRule"/>
</dbReference>
<dbReference type="EMBL" id="MNYI01000118">
    <property type="protein sequence ID" value="OIP40479.1"/>
    <property type="molecule type" value="Genomic_DNA"/>
</dbReference>
<proteinExistence type="inferred from homology"/>
<comment type="caution">
    <text evidence="6">The sequence shown here is derived from an EMBL/GenBank/DDBJ whole genome shotgun (WGS) entry which is preliminary data.</text>
</comment>
<evidence type="ECO:0000256" key="3">
    <source>
        <dbReference type="ARBA" id="ARBA00023004"/>
    </source>
</evidence>
<comment type="caution">
    <text evidence="5">Lacks conserved residue(s) required for the propagation of feature annotation.</text>
</comment>
<feature type="binding site" evidence="5">
    <location>
        <position position="123"/>
    </location>
    <ligand>
        <name>dimethylallyl diphosphate</name>
        <dbReference type="ChEBI" id="CHEBI:57623"/>
    </ligand>
</feature>
<keyword evidence="4 5" id="KW-0411">Iron-sulfur</keyword>
<comment type="catalytic activity">
    <reaction evidence="5">
        <text>isopentenyl diphosphate + 2 oxidized [2Fe-2S]-[ferredoxin] + H2O = (2E)-4-hydroxy-3-methylbut-2-enyl diphosphate + 2 reduced [2Fe-2S]-[ferredoxin] + 2 H(+)</text>
        <dbReference type="Rhea" id="RHEA:24488"/>
        <dbReference type="Rhea" id="RHEA-COMP:10000"/>
        <dbReference type="Rhea" id="RHEA-COMP:10001"/>
        <dbReference type="ChEBI" id="CHEBI:15377"/>
        <dbReference type="ChEBI" id="CHEBI:15378"/>
        <dbReference type="ChEBI" id="CHEBI:33737"/>
        <dbReference type="ChEBI" id="CHEBI:33738"/>
        <dbReference type="ChEBI" id="CHEBI:128753"/>
        <dbReference type="ChEBI" id="CHEBI:128769"/>
        <dbReference type="EC" id="1.17.7.4"/>
    </reaction>
</comment>
<protein>
    <recommendedName>
        <fullName evidence="5">4-hydroxy-3-methylbut-2-enyl diphosphate reductase</fullName>
        <shortName evidence="5">HMBPP reductase</shortName>
        <ecNumber evidence="5">1.17.7.4</ecNumber>
    </recommendedName>
</protein>
<dbReference type="NCBIfam" id="TIGR00216">
    <property type="entry name" value="ispH_lytB"/>
    <property type="match status" value="1"/>
</dbReference>